<evidence type="ECO:0000313" key="4">
    <source>
        <dbReference type="Proteomes" id="UP001432027"/>
    </source>
</evidence>
<dbReference type="AlphaFoldDB" id="A0AAV5TKH5"/>
<name>A0AAV5TKH5_9BILA</name>
<keyword evidence="1" id="KW-0175">Coiled coil</keyword>
<dbReference type="EMBL" id="BTSX01000004">
    <property type="protein sequence ID" value="GMS94917.1"/>
    <property type="molecule type" value="Genomic_DNA"/>
</dbReference>
<evidence type="ECO:0000256" key="2">
    <source>
        <dbReference type="SAM" id="Phobius"/>
    </source>
</evidence>
<proteinExistence type="predicted"/>
<feature type="non-terminal residue" evidence="3">
    <location>
        <position position="1"/>
    </location>
</feature>
<evidence type="ECO:0000256" key="1">
    <source>
        <dbReference type="SAM" id="Coils"/>
    </source>
</evidence>
<dbReference type="PANTHER" id="PTHR17985">
    <property type="entry name" value="SER/THR-RICH PROTEIN T10 IN DGCR REGION"/>
    <property type="match status" value="1"/>
</dbReference>
<accession>A0AAV5TKH5</accession>
<evidence type="ECO:0000313" key="3">
    <source>
        <dbReference type="EMBL" id="GMS94917.1"/>
    </source>
</evidence>
<dbReference type="GO" id="GO:0009306">
    <property type="term" value="P:protein secretion"/>
    <property type="evidence" value="ECO:0007669"/>
    <property type="project" value="TreeGrafter"/>
</dbReference>
<dbReference type="GO" id="GO:0007030">
    <property type="term" value="P:Golgi organization"/>
    <property type="evidence" value="ECO:0007669"/>
    <property type="project" value="TreeGrafter"/>
</dbReference>
<dbReference type="Proteomes" id="UP001432027">
    <property type="component" value="Unassembled WGS sequence"/>
</dbReference>
<protein>
    <submittedName>
        <fullName evidence="3">Uncharacterized protein</fullName>
    </submittedName>
</protein>
<keyword evidence="4" id="KW-1185">Reference proteome</keyword>
<dbReference type="PANTHER" id="PTHR17985:SF8">
    <property type="entry name" value="TRANSPORT AND GOLGI ORGANIZATION PROTEIN 2 HOMOLOG"/>
    <property type="match status" value="1"/>
</dbReference>
<dbReference type="Pfam" id="PF05742">
    <property type="entry name" value="TANGO2"/>
    <property type="match status" value="1"/>
</dbReference>
<organism evidence="3 4">
    <name type="scientific">Pristionchus entomophagus</name>
    <dbReference type="NCBI Taxonomy" id="358040"/>
    <lineage>
        <taxon>Eukaryota</taxon>
        <taxon>Metazoa</taxon>
        <taxon>Ecdysozoa</taxon>
        <taxon>Nematoda</taxon>
        <taxon>Chromadorea</taxon>
        <taxon>Rhabditida</taxon>
        <taxon>Rhabditina</taxon>
        <taxon>Diplogasteromorpha</taxon>
        <taxon>Diplogasteroidea</taxon>
        <taxon>Neodiplogasteridae</taxon>
        <taxon>Pristionchus</taxon>
    </lineage>
</organism>
<feature type="transmembrane region" description="Helical" evidence="2">
    <location>
        <begin position="118"/>
        <end position="142"/>
    </location>
</feature>
<keyword evidence="2" id="KW-1133">Transmembrane helix</keyword>
<gene>
    <name evidence="3" type="ORF">PENTCL1PPCAC_17092</name>
</gene>
<sequence length="288" mass="32601">RHKMCNLFLILTPPSSRHSLILLSNRDEVLARPTAEAAWRDGVLAGIDLQDKMRGTWFGINEQGKIGLLLCITQRSDQRRDDAIPRVHLETLRCTPSLISSSMKSRQKSGREVRMNMFLSFFAEGSFLSLIFSVYSNIIVFLTSPSTKSAKTVNISSTHVVGNCPPHKTYVKLERGRKLLEETLEGIEEEANSHEIAEALFKMGQDQELCFPDAQISSQVDEYDPRDLATIFMRIGSPAWYGTRSQTALIVNNDGSSFVSERRLISIGHDLKEHWESQDFHFQLPSRT</sequence>
<keyword evidence="2" id="KW-0472">Membrane</keyword>
<dbReference type="GO" id="GO:0005794">
    <property type="term" value="C:Golgi apparatus"/>
    <property type="evidence" value="ECO:0007669"/>
    <property type="project" value="TreeGrafter"/>
</dbReference>
<reference evidence="3" key="1">
    <citation type="submission" date="2023-10" db="EMBL/GenBank/DDBJ databases">
        <title>Genome assembly of Pristionchus species.</title>
        <authorList>
            <person name="Yoshida K."/>
            <person name="Sommer R.J."/>
        </authorList>
    </citation>
    <scope>NUCLEOTIDE SEQUENCE</scope>
    <source>
        <strain evidence="3">RS0144</strain>
    </source>
</reference>
<keyword evidence="2" id="KW-0812">Transmembrane</keyword>
<comment type="caution">
    <text evidence="3">The sequence shown here is derived from an EMBL/GenBank/DDBJ whole genome shotgun (WGS) entry which is preliminary data.</text>
</comment>
<feature type="coiled-coil region" evidence="1">
    <location>
        <begin position="170"/>
        <end position="197"/>
    </location>
</feature>
<dbReference type="InterPro" id="IPR008551">
    <property type="entry name" value="TANGO2"/>
</dbReference>